<dbReference type="AlphaFoldDB" id="A0AAD7ZIN5"/>
<evidence type="ECO:0000256" key="1">
    <source>
        <dbReference type="SAM" id="SignalP"/>
    </source>
</evidence>
<reference evidence="2" key="2">
    <citation type="submission" date="2023-05" db="EMBL/GenBank/DDBJ databases">
        <authorList>
            <person name="Fouks B."/>
        </authorList>
    </citation>
    <scope>NUCLEOTIDE SEQUENCE</scope>
    <source>
        <strain evidence="2">Stay&amp;Tobe</strain>
        <tissue evidence="2">Testes</tissue>
    </source>
</reference>
<keyword evidence="1" id="KW-0732">Signal</keyword>
<keyword evidence="3" id="KW-1185">Reference proteome</keyword>
<reference evidence="2" key="1">
    <citation type="journal article" date="2023" name="IScience">
        <title>Live-bearing cockroach genome reveals convergent evolutionary mechanisms linked to viviparity in insects and beyond.</title>
        <authorList>
            <person name="Fouks B."/>
            <person name="Harrison M.C."/>
            <person name="Mikhailova A.A."/>
            <person name="Marchal E."/>
            <person name="English S."/>
            <person name="Carruthers M."/>
            <person name="Jennings E.C."/>
            <person name="Chiamaka E.L."/>
            <person name="Frigard R.A."/>
            <person name="Pippel M."/>
            <person name="Attardo G.M."/>
            <person name="Benoit J.B."/>
            <person name="Bornberg-Bauer E."/>
            <person name="Tobe S.S."/>
        </authorList>
    </citation>
    <scope>NUCLEOTIDE SEQUENCE</scope>
    <source>
        <strain evidence="2">Stay&amp;Tobe</strain>
    </source>
</reference>
<name>A0AAD7ZIN5_DIPPU</name>
<feature type="chain" id="PRO_5041989299" evidence="1">
    <location>
        <begin position="20"/>
        <end position="120"/>
    </location>
</feature>
<protein>
    <submittedName>
        <fullName evidence="2">Uncharacterized protein</fullName>
    </submittedName>
</protein>
<dbReference type="EMBL" id="JASPKZ010008043">
    <property type="protein sequence ID" value="KAJ9581070.1"/>
    <property type="molecule type" value="Genomic_DNA"/>
</dbReference>
<proteinExistence type="predicted"/>
<evidence type="ECO:0000313" key="3">
    <source>
        <dbReference type="Proteomes" id="UP001233999"/>
    </source>
</evidence>
<organism evidence="2 3">
    <name type="scientific">Diploptera punctata</name>
    <name type="common">Pacific beetle cockroach</name>
    <dbReference type="NCBI Taxonomy" id="6984"/>
    <lineage>
        <taxon>Eukaryota</taxon>
        <taxon>Metazoa</taxon>
        <taxon>Ecdysozoa</taxon>
        <taxon>Arthropoda</taxon>
        <taxon>Hexapoda</taxon>
        <taxon>Insecta</taxon>
        <taxon>Pterygota</taxon>
        <taxon>Neoptera</taxon>
        <taxon>Polyneoptera</taxon>
        <taxon>Dictyoptera</taxon>
        <taxon>Blattodea</taxon>
        <taxon>Blaberoidea</taxon>
        <taxon>Blaberidae</taxon>
        <taxon>Diplopterinae</taxon>
        <taxon>Diploptera</taxon>
    </lineage>
</organism>
<gene>
    <name evidence="2" type="ORF">L9F63_023749</name>
</gene>
<accession>A0AAD7ZIN5</accession>
<feature type="signal peptide" evidence="1">
    <location>
        <begin position="1"/>
        <end position="19"/>
    </location>
</feature>
<comment type="caution">
    <text evidence="2">The sequence shown here is derived from an EMBL/GenBank/DDBJ whole genome shotgun (WGS) entry which is preliminary data.</text>
</comment>
<sequence>MWTICVYFSLAFLVHANNAASIPVRSLAESAASNNPILDVMNWSLEKVENNERLIRQIQKLKNGASRFLGILKPDVAHQDCTTPGGKRGKCRHLQHCIFGEHRTFNVGLPLVPYVCIIDR</sequence>
<evidence type="ECO:0000313" key="2">
    <source>
        <dbReference type="EMBL" id="KAJ9581070.1"/>
    </source>
</evidence>
<dbReference type="Proteomes" id="UP001233999">
    <property type="component" value="Unassembled WGS sequence"/>
</dbReference>
<feature type="non-terminal residue" evidence="2">
    <location>
        <position position="1"/>
    </location>
</feature>